<dbReference type="Gene3D" id="3.30.160.60">
    <property type="entry name" value="Classic Zinc Finger"/>
    <property type="match status" value="1"/>
</dbReference>
<dbReference type="EC" id="4.2.2.29" evidence="7"/>
<proteinExistence type="inferred from homology"/>
<dbReference type="GO" id="GO:0071555">
    <property type="term" value="P:cell wall organization"/>
    <property type="evidence" value="ECO:0007669"/>
    <property type="project" value="UniProtKB-KW"/>
</dbReference>
<dbReference type="PANTHER" id="PTHR30518">
    <property type="entry name" value="ENDOLYTIC MUREIN TRANSGLYCOSYLASE"/>
    <property type="match status" value="1"/>
</dbReference>
<dbReference type="GO" id="GO:0008932">
    <property type="term" value="F:lytic endotransglycosylase activity"/>
    <property type="evidence" value="ECO:0007669"/>
    <property type="project" value="UniProtKB-UniRule"/>
</dbReference>
<dbReference type="PANTHER" id="PTHR30518:SF2">
    <property type="entry name" value="ENDOLYTIC MUREIN TRANSGLYCOSYLASE"/>
    <property type="match status" value="1"/>
</dbReference>
<comment type="catalytic activity">
    <reaction evidence="7">
        <text>a peptidoglycan chain = a peptidoglycan chain with N-acetyl-1,6-anhydromuramyl-[peptide] at the reducing end + a peptidoglycan chain with N-acetylglucosamine at the non-reducing end.</text>
        <dbReference type="EC" id="4.2.2.29"/>
    </reaction>
</comment>
<comment type="caution">
    <text evidence="8">The sequence shown here is derived from an EMBL/GenBank/DDBJ whole genome shotgun (WGS) entry which is preliminary data.</text>
</comment>
<dbReference type="InterPro" id="IPR003770">
    <property type="entry name" value="MLTG-like"/>
</dbReference>
<evidence type="ECO:0000313" key="9">
    <source>
        <dbReference type="Proteomes" id="UP000317371"/>
    </source>
</evidence>
<evidence type="ECO:0000256" key="2">
    <source>
        <dbReference type="ARBA" id="ARBA00022692"/>
    </source>
</evidence>
<keyword evidence="6 7" id="KW-0961">Cell wall biogenesis/degradation</keyword>
<evidence type="ECO:0000256" key="4">
    <source>
        <dbReference type="ARBA" id="ARBA00023136"/>
    </source>
</evidence>
<organism evidence="8 9">
    <name type="scientific">Litorilinea aerophila</name>
    <dbReference type="NCBI Taxonomy" id="1204385"/>
    <lineage>
        <taxon>Bacteria</taxon>
        <taxon>Bacillati</taxon>
        <taxon>Chloroflexota</taxon>
        <taxon>Caldilineae</taxon>
        <taxon>Caldilineales</taxon>
        <taxon>Caldilineaceae</taxon>
        <taxon>Litorilinea</taxon>
    </lineage>
</organism>
<reference evidence="8 9" key="1">
    <citation type="submission" date="2019-06" db="EMBL/GenBank/DDBJ databases">
        <title>Genome sequence of Litorilinea aerophila BAA-2444.</title>
        <authorList>
            <person name="Maclea K.S."/>
            <person name="Maurais E.G."/>
            <person name="Iannazzi L.C."/>
        </authorList>
    </citation>
    <scope>NUCLEOTIDE SEQUENCE [LARGE SCALE GENOMIC DNA]</scope>
    <source>
        <strain evidence="8 9">ATCC BAA-2444</strain>
    </source>
</reference>
<dbReference type="Pfam" id="PF02618">
    <property type="entry name" value="YceG"/>
    <property type="match status" value="1"/>
</dbReference>
<dbReference type="CDD" id="cd08010">
    <property type="entry name" value="MltG_like"/>
    <property type="match status" value="1"/>
</dbReference>
<dbReference type="AlphaFoldDB" id="A0A540VE25"/>
<accession>A0A540VE25</accession>
<feature type="site" description="Important for catalytic activity" evidence="7">
    <location>
        <position position="251"/>
    </location>
</feature>
<keyword evidence="3 7" id="KW-1133">Transmembrane helix</keyword>
<keyword evidence="5 7" id="KW-0456">Lyase</keyword>
<dbReference type="EMBL" id="VIGC01000018">
    <property type="protein sequence ID" value="TQE94987.1"/>
    <property type="molecule type" value="Genomic_DNA"/>
</dbReference>
<name>A0A540VE25_9CHLR</name>
<evidence type="ECO:0000313" key="8">
    <source>
        <dbReference type="EMBL" id="TQE94987.1"/>
    </source>
</evidence>
<dbReference type="InParanoid" id="A0A540VE25"/>
<evidence type="ECO:0000256" key="1">
    <source>
        <dbReference type="ARBA" id="ARBA00022475"/>
    </source>
</evidence>
<dbReference type="RefSeq" id="WP_141610839.1">
    <property type="nucleotide sequence ID" value="NZ_VIGC02000018.1"/>
</dbReference>
<sequence length="376" mass="41025">MNLSALLRPIARLSWLLLAVTVLAGCSRGGEAMLRAYLRANQSQVSQPYSVDSRPVRFVVEPGTPARVIGQNLREAGLIGDELLFEAYVRVNGLADQLEAGTFILAPSMTLEEIVAILQHAEAASVTITIPEGWRLEQVADYLAAAQLFGDNIQEAERYRQLAATGDLSTLDASRYPFLQGRPAGASLEGYLFPNTYEIPAVDGRAEDLLIRQLDTFAAQVVPAYEEAVAAGATDLALYEVLTLASIVEREAVVPAERPAIAGVYLNRLAAGMKLEADPTVQYAMGYQPETGQWWKTPVFLEEYAGVDSPYNTYLYEGLPPGPIASPGLDSVRAVLYPEAHDYLYFVALPDGSGRHVFANTFEEHAENVRRYLGLP</sequence>
<dbReference type="Proteomes" id="UP000317371">
    <property type="component" value="Unassembled WGS sequence"/>
</dbReference>
<protein>
    <recommendedName>
        <fullName evidence="7">Endolytic murein transglycosylase</fullName>
        <ecNumber evidence="7">4.2.2.29</ecNumber>
    </recommendedName>
    <alternativeName>
        <fullName evidence="7">Peptidoglycan lytic transglycosylase</fullName>
    </alternativeName>
    <alternativeName>
        <fullName evidence="7">Peptidoglycan polymerization terminase</fullName>
    </alternativeName>
</protein>
<evidence type="ECO:0000256" key="7">
    <source>
        <dbReference type="HAMAP-Rule" id="MF_02065"/>
    </source>
</evidence>
<dbReference type="GO" id="GO:0009252">
    <property type="term" value="P:peptidoglycan biosynthetic process"/>
    <property type="evidence" value="ECO:0007669"/>
    <property type="project" value="UniProtKB-UniRule"/>
</dbReference>
<keyword evidence="2 7" id="KW-0812">Transmembrane</keyword>
<keyword evidence="1 7" id="KW-1003">Cell membrane</keyword>
<dbReference type="Gene3D" id="3.30.1490.480">
    <property type="entry name" value="Endolytic murein transglycosylase"/>
    <property type="match status" value="1"/>
</dbReference>
<gene>
    <name evidence="7 8" type="primary">mltG</name>
    <name evidence="8" type="ORF">FKZ61_14365</name>
</gene>
<dbReference type="NCBIfam" id="TIGR00247">
    <property type="entry name" value="endolytic transglycosylase MltG"/>
    <property type="match status" value="1"/>
</dbReference>
<evidence type="ECO:0000256" key="6">
    <source>
        <dbReference type="ARBA" id="ARBA00023316"/>
    </source>
</evidence>
<comment type="function">
    <text evidence="7">Functions as a peptidoglycan terminase that cleaves nascent peptidoglycan strands endolytically to terminate their elongation.</text>
</comment>
<evidence type="ECO:0000256" key="3">
    <source>
        <dbReference type="ARBA" id="ARBA00022989"/>
    </source>
</evidence>
<keyword evidence="4 7" id="KW-0472">Membrane</keyword>
<dbReference type="GO" id="GO:0005886">
    <property type="term" value="C:plasma membrane"/>
    <property type="evidence" value="ECO:0007669"/>
    <property type="project" value="UniProtKB-UniRule"/>
</dbReference>
<comment type="similarity">
    <text evidence="7">Belongs to the transglycosylase MltG family.</text>
</comment>
<dbReference type="FunCoup" id="A0A540VE25">
    <property type="interactions" value="317"/>
</dbReference>
<dbReference type="OrthoDB" id="9814591at2"/>
<keyword evidence="9" id="KW-1185">Reference proteome</keyword>
<dbReference type="HAMAP" id="MF_02065">
    <property type="entry name" value="MltG"/>
    <property type="match status" value="1"/>
</dbReference>
<evidence type="ECO:0000256" key="5">
    <source>
        <dbReference type="ARBA" id="ARBA00023239"/>
    </source>
</evidence>